<dbReference type="PANTHER" id="PTHR11799:SF12">
    <property type="entry name" value="PARAOXONASE-RELATED"/>
    <property type="match status" value="1"/>
</dbReference>
<dbReference type="Gene3D" id="2.120.10.30">
    <property type="entry name" value="TolB, C-terminal domain"/>
    <property type="match status" value="1"/>
</dbReference>
<keyword evidence="4 6" id="KW-1015">Disulfide bond</keyword>
<dbReference type="PRINTS" id="PR01785">
    <property type="entry name" value="PARAOXONASE"/>
</dbReference>
<comment type="similarity">
    <text evidence="2 6">Belongs to the paraoxonase family.</text>
</comment>
<dbReference type="PANTHER" id="PTHR11799">
    <property type="entry name" value="PARAOXONASE"/>
    <property type="match status" value="1"/>
</dbReference>
<keyword evidence="6" id="KW-0106">Calcium</keyword>
<evidence type="ECO:0000256" key="4">
    <source>
        <dbReference type="ARBA" id="ARBA00023157"/>
    </source>
</evidence>
<dbReference type="EC" id="3.1.1.2" evidence="6"/>
<evidence type="ECO:0000256" key="3">
    <source>
        <dbReference type="ARBA" id="ARBA00022801"/>
    </source>
</evidence>
<sequence length="95" mass="10815">MAAFIDGTMNSKFYLQILKCNARTYVPELKFKRMYIYVADLTGRTVNVFEKHANWSLSPVKVVELETLLDNLSVDPVTGDVWTGGTSKRHEAFLL</sequence>
<comment type="cofactor">
    <cofactor evidence="6">
        <name>Ca(2+)</name>
        <dbReference type="ChEBI" id="CHEBI:29108"/>
    </cofactor>
    <text evidence="6">Binds 2 calcium ions per subunit.</text>
</comment>
<evidence type="ECO:0000313" key="8">
    <source>
        <dbReference type="Proteomes" id="UP001176940"/>
    </source>
</evidence>
<evidence type="ECO:0000256" key="5">
    <source>
        <dbReference type="ARBA" id="ARBA00023180"/>
    </source>
</evidence>
<evidence type="ECO:0000256" key="1">
    <source>
        <dbReference type="ARBA" id="ARBA00000368"/>
    </source>
</evidence>
<comment type="catalytic activity">
    <reaction evidence="1 6">
        <text>a phenyl acetate + H2O = a phenol + acetate + H(+)</text>
        <dbReference type="Rhea" id="RHEA:17309"/>
        <dbReference type="ChEBI" id="CHEBI:15377"/>
        <dbReference type="ChEBI" id="CHEBI:15378"/>
        <dbReference type="ChEBI" id="CHEBI:30089"/>
        <dbReference type="ChEBI" id="CHEBI:33853"/>
        <dbReference type="ChEBI" id="CHEBI:140310"/>
        <dbReference type="EC" id="3.1.1.2"/>
    </reaction>
</comment>
<dbReference type="InterPro" id="IPR051288">
    <property type="entry name" value="Serum_paraoxonase/arylesterase"/>
</dbReference>
<dbReference type="Proteomes" id="UP001176940">
    <property type="component" value="Unassembled WGS sequence"/>
</dbReference>
<dbReference type="InterPro" id="IPR011042">
    <property type="entry name" value="6-blade_b-propeller_TolB-like"/>
</dbReference>
<name>A0ABN9MC53_9NEOB</name>
<dbReference type="EMBL" id="CAUEEQ010057064">
    <property type="protein sequence ID" value="CAJ0963195.1"/>
    <property type="molecule type" value="Genomic_DNA"/>
</dbReference>
<keyword evidence="8" id="KW-1185">Reference proteome</keyword>
<accession>A0ABN9MC53</accession>
<proteinExistence type="inferred from homology"/>
<evidence type="ECO:0000256" key="6">
    <source>
        <dbReference type="RuleBase" id="RU368025"/>
    </source>
</evidence>
<reference evidence="7" key="1">
    <citation type="submission" date="2023-07" db="EMBL/GenBank/DDBJ databases">
        <authorList>
            <person name="Stuckert A."/>
        </authorList>
    </citation>
    <scope>NUCLEOTIDE SEQUENCE</scope>
</reference>
<dbReference type="SUPFAM" id="SSF63829">
    <property type="entry name" value="Calcium-dependent phosphotriesterase"/>
    <property type="match status" value="1"/>
</dbReference>
<comment type="caution">
    <text evidence="7">The sequence shown here is derived from an EMBL/GenBank/DDBJ whole genome shotgun (WGS) entry which is preliminary data.</text>
</comment>
<evidence type="ECO:0000256" key="2">
    <source>
        <dbReference type="ARBA" id="ARBA00008595"/>
    </source>
</evidence>
<protein>
    <recommendedName>
        <fullName evidence="6">Paraoxonase</fullName>
        <ecNumber evidence="6">3.1.1.2</ecNumber>
    </recommendedName>
</protein>
<gene>
    <name evidence="7" type="ORF">RIMI_LOCUS18582232</name>
</gene>
<keyword evidence="6" id="KW-0479">Metal-binding</keyword>
<dbReference type="InterPro" id="IPR002640">
    <property type="entry name" value="Arylesterase"/>
</dbReference>
<keyword evidence="5 6" id="KW-0325">Glycoprotein</keyword>
<organism evidence="7 8">
    <name type="scientific">Ranitomeya imitator</name>
    <name type="common">mimic poison frog</name>
    <dbReference type="NCBI Taxonomy" id="111125"/>
    <lineage>
        <taxon>Eukaryota</taxon>
        <taxon>Metazoa</taxon>
        <taxon>Chordata</taxon>
        <taxon>Craniata</taxon>
        <taxon>Vertebrata</taxon>
        <taxon>Euteleostomi</taxon>
        <taxon>Amphibia</taxon>
        <taxon>Batrachia</taxon>
        <taxon>Anura</taxon>
        <taxon>Neobatrachia</taxon>
        <taxon>Hyloidea</taxon>
        <taxon>Dendrobatidae</taxon>
        <taxon>Dendrobatinae</taxon>
        <taxon>Ranitomeya</taxon>
    </lineage>
</organism>
<keyword evidence="3 6" id="KW-0378">Hydrolase</keyword>
<evidence type="ECO:0000313" key="7">
    <source>
        <dbReference type="EMBL" id="CAJ0963195.1"/>
    </source>
</evidence>